<feature type="compositionally biased region" description="Low complexity" evidence="7">
    <location>
        <begin position="33"/>
        <end position="42"/>
    </location>
</feature>
<comment type="subcellular location">
    <subcellularLocation>
        <location evidence="1">Endoplasmic reticulum membrane</location>
        <topology evidence="1">Multi-pass membrane protein</topology>
    </subcellularLocation>
</comment>
<sequence length="626" mass="69080">MNPPYPNNEKEDNFTDAVHDFPFYNFTCRNKSEPSASDSSLSDGPQNLNLKTQSDIPSLAPIFRRRSIRRGKTGKEVKDGTLESSTISENELTNDTRKSFRQQGRCVIERDFKENEKGIENPDSAQGQVSSFLAPSGLREQNSEESTITTAANDGPGSDAADSVAEIGDSAQGQVSSFLAPSGLREQNSEESTITTAANDGPGSDAADSVAEIGDSAQGQVSSFLAPSGLREQNSEESTITTAANDGPGSDSADSVAELGDSSFNFLLFVAGLVIRAIGFQINLFISFFTFPIFFLYQSSMFLIDPFQTLRRGKYYLMGNLFQIGDVVGGYISPSLHGWLKQQQSFWKVALRCAWGLLWSFYVCIILFSLLVSSLIISGWLMKYLVEEPLRMKEPLNFDYTKQSPVAYVPLISCAGVGSGEDCSKNIGLGKNVDMRVIPSNHRLQVTVSLLLPESEHNRKLGVFQVRADLLSANGKTLASSSHPCMLQFKSEPIRLFLTFLKIAPLVTGYVSEAQTLNVKMRGFIEGDVPTACLKVTIEQRAEHHLGAGIPEIYDASLVLESKLPFFMRIIWYWKKTIYIWISMMSFMMELLLALVCCRHIIIPRARQGDGSFRISANHNNRPAQS</sequence>
<evidence type="ECO:0000313" key="9">
    <source>
        <dbReference type="EMBL" id="KAJ7947192.1"/>
    </source>
</evidence>
<feature type="transmembrane region" description="Helical" evidence="8">
    <location>
        <begin position="315"/>
        <end position="334"/>
    </location>
</feature>
<feature type="compositionally biased region" description="Polar residues" evidence="7">
    <location>
        <begin position="43"/>
        <end position="56"/>
    </location>
</feature>
<keyword evidence="3" id="KW-0256">Endoplasmic reticulum</keyword>
<keyword evidence="2 8" id="KW-0812">Transmembrane</keyword>
<evidence type="ECO:0000256" key="5">
    <source>
        <dbReference type="ARBA" id="ARBA00023098"/>
    </source>
</evidence>
<evidence type="ECO:0000256" key="3">
    <source>
        <dbReference type="ARBA" id="ARBA00022824"/>
    </source>
</evidence>
<dbReference type="KEGG" id="qsa:O6P43_032031"/>
<dbReference type="PANTHER" id="PTHR21212">
    <property type="entry name" value="BERNARDINELLI-SEIP CONGENITAL LIPODYSTROPHY 2 HOMOLOG BSCL2 PROTEIN"/>
    <property type="match status" value="1"/>
</dbReference>
<evidence type="ECO:0000256" key="8">
    <source>
        <dbReference type="SAM" id="Phobius"/>
    </source>
</evidence>
<feature type="compositionally biased region" description="Polar residues" evidence="7">
    <location>
        <begin position="82"/>
        <end position="93"/>
    </location>
</feature>
<feature type="region of interest" description="Disordered" evidence="7">
    <location>
        <begin position="184"/>
        <end position="209"/>
    </location>
</feature>
<protein>
    <submittedName>
        <fullName evidence="9">Seipin family</fullName>
    </submittedName>
</protein>
<evidence type="ECO:0000256" key="6">
    <source>
        <dbReference type="ARBA" id="ARBA00023136"/>
    </source>
</evidence>
<keyword evidence="5" id="KW-0443">Lipid metabolism</keyword>
<evidence type="ECO:0000256" key="2">
    <source>
        <dbReference type="ARBA" id="ARBA00022692"/>
    </source>
</evidence>
<evidence type="ECO:0000313" key="10">
    <source>
        <dbReference type="Proteomes" id="UP001163823"/>
    </source>
</evidence>
<feature type="transmembrane region" description="Helical" evidence="8">
    <location>
        <begin position="266"/>
        <end position="295"/>
    </location>
</feature>
<dbReference type="PANTHER" id="PTHR21212:SF0">
    <property type="entry name" value="SEIPIN"/>
    <property type="match status" value="1"/>
</dbReference>
<dbReference type="Pfam" id="PF06775">
    <property type="entry name" value="Seipin"/>
    <property type="match status" value="1"/>
</dbReference>
<proteinExistence type="predicted"/>
<organism evidence="9 10">
    <name type="scientific">Quillaja saponaria</name>
    <name type="common">Soap bark tree</name>
    <dbReference type="NCBI Taxonomy" id="32244"/>
    <lineage>
        <taxon>Eukaryota</taxon>
        <taxon>Viridiplantae</taxon>
        <taxon>Streptophyta</taxon>
        <taxon>Embryophyta</taxon>
        <taxon>Tracheophyta</taxon>
        <taxon>Spermatophyta</taxon>
        <taxon>Magnoliopsida</taxon>
        <taxon>eudicotyledons</taxon>
        <taxon>Gunneridae</taxon>
        <taxon>Pentapetalae</taxon>
        <taxon>rosids</taxon>
        <taxon>fabids</taxon>
        <taxon>Fabales</taxon>
        <taxon>Quillajaceae</taxon>
        <taxon>Quillaja</taxon>
    </lineage>
</organism>
<dbReference type="EMBL" id="JARAOO010000013">
    <property type="protein sequence ID" value="KAJ7947192.1"/>
    <property type="molecule type" value="Genomic_DNA"/>
</dbReference>
<feature type="region of interest" description="Disordered" evidence="7">
    <location>
        <begin position="29"/>
        <end position="100"/>
    </location>
</feature>
<keyword evidence="10" id="KW-1185">Reference proteome</keyword>
<keyword evidence="4 8" id="KW-1133">Transmembrane helix</keyword>
<accession>A0AAD7KWL4</accession>
<reference evidence="9" key="1">
    <citation type="journal article" date="2023" name="Science">
        <title>Elucidation of the pathway for biosynthesis of saponin adjuvants from the soapbark tree.</title>
        <authorList>
            <person name="Reed J."/>
            <person name="Orme A."/>
            <person name="El-Demerdash A."/>
            <person name="Owen C."/>
            <person name="Martin L.B.B."/>
            <person name="Misra R.C."/>
            <person name="Kikuchi S."/>
            <person name="Rejzek M."/>
            <person name="Martin A.C."/>
            <person name="Harkess A."/>
            <person name="Leebens-Mack J."/>
            <person name="Louveau T."/>
            <person name="Stephenson M.J."/>
            <person name="Osbourn A."/>
        </authorList>
    </citation>
    <scope>NUCLEOTIDE SEQUENCE</scope>
    <source>
        <strain evidence="9">S10</strain>
    </source>
</reference>
<name>A0AAD7KWL4_QUISA</name>
<feature type="compositionally biased region" description="Basic residues" evidence="7">
    <location>
        <begin position="63"/>
        <end position="72"/>
    </location>
</feature>
<dbReference type="GO" id="GO:0140042">
    <property type="term" value="P:lipid droplet formation"/>
    <property type="evidence" value="ECO:0007669"/>
    <property type="project" value="UniProtKB-ARBA"/>
</dbReference>
<dbReference type="CDD" id="cd23995">
    <property type="entry name" value="Seipin_BSCL2_like"/>
    <property type="match status" value="1"/>
</dbReference>
<feature type="region of interest" description="Disordered" evidence="7">
    <location>
        <begin position="231"/>
        <end position="254"/>
    </location>
</feature>
<dbReference type="AlphaFoldDB" id="A0AAD7KWL4"/>
<comment type="caution">
    <text evidence="9">The sequence shown here is derived from an EMBL/GenBank/DDBJ whole genome shotgun (WGS) entry which is preliminary data.</text>
</comment>
<dbReference type="GO" id="GO:0005789">
    <property type="term" value="C:endoplasmic reticulum membrane"/>
    <property type="evidence" value="ECO:0007669"/>
    <property type="project" value="UniProtKB-SubCell"/>
</dbReference>
<evidence type="ECO:0000256" key="4">
    <source>
        <dbReference type="ARBA" id="ARBA00022989"/>
    </source>
</evidence>
<evidence type="ECO:0000256" key="1">
    <source>
        <dbReference type="ARBA" id="ARBA00004477"/>
    </source>
</evidence>
<feature type="transmembrane region" description="Helical" evidence="8">
    <location>
        <begin position="354"/>
        <end position="382"/>
    </location>
</feature>
<feature type="transmembrane region" description="Helical" evidence="8">
    <location>
        <begin position="578"/>
        <end position="598"/>
    </location>
</feature>
<dbReference type="InterPro" id="IPR009617">
    <property type="entry name" value="Seipin"/>
</dbReference>
<evidence type="ECO:0000256" key="7">
    <source>
        <dbReference type="SAM" id="MobiDB-lite"/>
    </source>
</evidence>
<keyword evidence="6 8" id="KW-0472">Membrane</keyword>
<feature type="region of interest" description="Disordered" evidence="7">
    <location>
        <begin position="138"/>
        <end position="163"/>
    </location>
</feature>
<dbReference type="GO" id="GO:0006629">
    <property type="term" value="P:lipid metabolic process"/>
    <property type="evidence" value="ECO:0007669"/>
    <property type="project" value="UniProtKB-KW"/>
</dbReference>
<dbReference type="Proteomes" id="UP001163823">
    <property type="component" value="Chromosome 13"/>
</dbReference>
<gene>
    <name evidence="9" type="ORF">O6P43_032031</name>
</gene>